<dbReference type="RefSeq" id="WP_009139003.1">
    <property type="nucleotide sequence ID" value="NZ_JH815198.1"/>
</dbReference>
<proteinExistence type="predicted"/>
<dbReference type="AlphaFoldDB" id="K0YKT8"/>
<comment type="caution">
    <text evidence="1">The sequence shown here is derived from an EMBL/GenBank/DDBJ whole genome shotgun (WGS) entry which is preliminary data.</text>
</comment>
<dbReference type="PATRIC" id="fig|742818.3.peg.830"/>
<accession>K0YKT8</accession>
<dbReference type="OrthoDB" id="9132139at2"/>
<reference evidence="1 2" key="1">
    <citation type="submission" date="2012-08" db="EMBL/GenBank/DDBJ databases">
        <title>The Genome Sequence of Slackia piriformis YIT 12062.</title>
        <authorList>
            <consortium name="The Broad Institute Genome Sequencing Platform"/>
            <person name="Earl A."/>
            <person name="Ward D."/>
            <person name="Feldgarden M."/>
            <person name="Gevers D."/>
            <person name="Morotomi M."/>
            <person name="Walker B."/>
            <person name="Young S.K."/>
            <person name="Zeng Q."/>
            <person name="Gargeya S."/>
            <person name="Fitzgerald M."/>
            <person name="Haas B."/>
            <person name="Abouelleil A."/>
            <person name="Alvarado L."/>
            <person name="Arachchi H.M."/>
            <person name="Berlin A.M."/>
            <person name="Chapman S.B."/>
            <person name="Goldberg J."/>
            <person name="Griggs A."/>
            <person name="Gujja S."/>
            <person name="Hansen M."/>
            <person name="Howarth C."/>
            <person name="Imamovic A."/>
            <person name="Larimer J."/>
            <person name="McCowen C."/>
            <person name="Montmayeur A."/>
            <person name="Murphy C."/>
            <person name="Neiman D."/>
            <person name="Pearson M."/>
            <person name="Priest M."/>
            <person name="Roberts A."/>
            <person name="Saif S."/>
            <person name="Shea T."/>
            <person name="Sisk P."/>
            <person name="Sykes S."/>
            <person name="Wortman J."/>
            <person name="Nusbaum C."/>
            <person name="Birren B."/>
        </authorList>
    </citation>
    <scope>NUCLEOTIDE SEQUENCE [LARGE SCALE GENOMIC DNA]</scope>
    <source>
        <strain evidence="1 2">YIT 12062</strain>
    </source>
</reference>
<dbReference type="PANTHER" id="PTHR30087">
    <property type="entry name" value="INNER MEMBRANE PROTEIN"/>
    <property type="match status" value="1"/>
</dbReference>
<dbReference type="eggNOG" id="COG1683">
    <property type="taxonomic scope" value="Bacteria"/>
</dbReference>
<dbReference type="Proteomes" id="UP000006069">
    <property type="component" value="Unassembled WGS sequence"/>
</dbReference>
<dbReference type="PANTHER" id="PTHR30087:SF1">
    <property type="entry name" value="HYPOTHETICAL CYTOSOLIC PROTEIN"/>
    <property type="match status" value="1"/>
</dbReference>
<organism evidence="1 2">
    <name type="scientific">Slackia piriformis YIT 12062</name>
    <dbReference type="NCBI Taxonomy" id="742818"/>
    <lineage>
        <taxon>Bacteria</taxon>
        <taxon>Bacillati</taxon>
        <taxon>Actinomycetota</taxon>
        <taxon>Coriobacteriia</taxon>
        <taxon>Eggerthellales</taxon>
        <taxon>Eggerthellaceae</taxon>
        <taxon>Slackia</taxon>
    </lineage>
</organism>
<gene>
    <name evidence="1" type="ORF">HMPREF9451_00780</name>
</gene>
<dbReference type="Pfam" id="PF04463">
    <property type="entry name" value="2-thiour_desulf"/>
    <property type="match status" value="1"/>
</dbReference>
<evidence type="ECO:0000313" key="2">
    <source>
        <dbReference type="Proteomes" id="UP000006069"/>
    </source>
</evidence>
<sequence length="329" mass="35380">MNIAVSNCLLGARCRFDASSKTYPGLIELLNEHVVVPICPEEEGGLGCPRPPSEIDVVHGGERVINAEGADVTIEFREGSRLCIERAVEAGCTLAVLKSKSPACGVGEVYDGTFSGTLVRGFGMAARAFCATGIRVIDEKSFVCCLLRSRALREGIPPLVSEHPEQRPILHVRGADLMPLSFQDCALLRDGLSSASSFATCWPKESSVCRIHAFGVRSAASRASMSGAVALGFDALGGCGDECLLRMRFSASVPYEAACSALHESLRYAFEELGYKSAVTETLFFDESAQVVLYRVGFERSGERSSCSDASSDGRESRVTWRVSSRILQ</sequence>
<dbReference type="InParanoid" id="K0YKT8"/>
<dbReference type="InterPro" id="IPR007553">
    <property type="entry name" value="2-thiour_desulf"/>
</dbReference>
<keyword evidence="2" id="KW-1185">Reference proteome</keyword>
<dbReference type="HOGENOM" id="CLU_782417_0_0_11"/>
<name>K0YKT8_9ACTN</name>
<protein>
    <submittedName>
        <fullName evidence="1">Uncharacterized protein</fullName>
    </submittedName>
</protein>
<dbReference type="EMBL" id="ADMD01000006">
    <property type="protein sequence ID" value="EJZ84071.1"/>
    <property type="molecule type" value="Genomic_DNA"/>
</dbReference>
<evidence type="ECO:0000313" key="1">
    <source>
        <dbReference type="EMBL" id="EJZ84071.1"/>
    </source>
</evidence>